<gene>
    <name evidence="1" type="ORF">GCM10012275_56470</name>
</gene>
<reference evidence="1" key="2">
    <citation type="submission" date="2020-09" db="EMBL/GenBank/DDBJ databases">
        <authorList>
            <person name="Sun Q."/>
            <person name="Zhou Y."/>
        </authorList>
    </citation>
    <scope>NUCLEOTIDE SEQUENCE</scope>
    <source>
        <strain evidence="1">CGMCC 4.5737</strain>
    </source>
</reference>
<proteinExistence type="predicted"/>
<dbReference type="Proteomes" id="UP000637578">
    <property type="component" value="Unassembled WGS sequence"/>
</dbReference>
<accession>A0A8J3CJJ7</accession>
<dbReference type="EMBL" id="BMMK01000041">
    <property type="protein sequence ID" value="GGM78554.1"/>
    <property type="molecule type" value="Genomic_DNA"/>
</dbReference>
<dbReference type="InterPro" id="IPR048444">
    <property type="entry name" value="DNMK"/>
</dbReference>
<dbReference type="SUPFAM" id="SSF52540">
    <property type="entry name" value="P-loop containing nucleoside triphosphate hydrolases"/>
    <property type="match status" value="1"/>
</dbReference>
<dbReference type="Pfam" id="PF21448">
    <property type="entry name" value="DNMK"/>
    <property type="match status" value="1"/>
</dbReference>
<organism evidence="1 2">
    <name type="scientific">Longimycelium tulufanense</name>
    <dbReference type="NCBI Taxonomy" id="907463"/>
    <lineage>
        <taxon>Bacteria</taxon>
        <taxon>Bacillati</taxon>
        <taxon>Actinomycetota</taxon>
        <taxon>Actinomycetes</taxon>
        <taxon>Pseudonocardiales</taxon>
        <taxon>Pseudonocardiaceae</taxon>
        <taxon>Longimycelium</taxon>
    </lineage>
</organism>
<evidence type="ECO:0000313" key="2">
    <source>
        <dbReference type="Proteomes" id="UP000637578"/>
    </source>
</evidence>
<evidence type="ECO:0008006" key="3">
    <source>
        <dbReference type="Google" id="ProtNLM"/>
    </source>
</evidence>
<dbReference type="AlphaFoldDB" id="A0A8J3CJJ7"/>
<dbReference type="InterPro" id="IPR027417">
    <property type="entry name" value="P-loop_NTPase"/>
</dbReference>
<sequence>MSTVPVAVGLTGYARSGKDTVARVLVEEFGYQPLALADPVREMALALDPLIAGSPSARLGEVVAQLGWDRAKERYPEVRRVLQRLGTDCVRDLLGERVWIARAAARMTVRPNDRWVITDVRFPNEAEALCDVVWRVVRPGVGPANSHRSEQAVGLVPHDVVIRNDGDVEQLRARVRVALEEYL</sequence>
<dbReference type="Gene3D" id="3.40.50.300">
    <property type="entry name" value="P-loop containing nucleotide triphosphate hydrolases"/>
    <property type="match status" value="1"/>
</dbReference>
<protein>
    <recommendedName>
        <fullName evidence="3">Dephospho-CoA kinase</fullName>
    </recommendedName>
</protein>
<evidence type="ECO:0000313" key="1">
    <source>
        <dbReference type="EMBL" id="GGM78554.1"/>
    </source>
</evidence>
<dbReference type="RefSeq" id="WP_189061470.1">
    <property type="nucleotide sequence ID" value="NZ_BMMK01000041.1"/>
</dbReference>
<name>A0A8J3CJJ7_9PSEU</name>
<comment type="caution">
    <text evidence="1">The sequence shown here is derived from an EMBL/GenBank/DDBJ whole genome shotgun (WGS) entry which is preliminary data.</text>
</comment>
<keyword evidence="2" id="KW-1185">Reference proteome</keyword>
<reference evidence="1" key="1">
    <citation type="journal article" date="2014" name="Int. J. Syst. Evol. Microbiol.">
        <title>Complete genome sequence of Corynebacterium casei LMG S-19264T (=DSM 44701T), isolated from a smear-ripened cheese.</title>
        <authorList>
            <consortium name="US DOE Joint Genome Institute (JGI-PGF)"/>
            <person name="Walter F."/>
            <person name="Albersmeier A."/>
            <person name="Kalinowski J."/>
            <person name="Ruckert C."/>
        </authorList>
    </citation>
    <scope>NUCLEOTIDE SEQUENCE</scope>
    <source>
        <strain evidence="1">CGMCC 4.5737</strain>
    </source>
</reference>